<keyword evidence="1" id="KW-0175">Coiled coil</keyword>
<dbReference type="Gene3D" id="2.120.10.30">
    <property type="entry name" value="TolB, C-terminal domain"/>
    <property type="match status" value="1"/>
</dbReference>
<name>A0A8B6FYC4_MYTGA</name>
<dbReference type="SUPFAM" id="SSF63829">
    <property type="entry name" value="Calcium-dependent phosphotriesterase"/>
    <property type="match status" value="1"/>
</dbReference>
<gene>
    <name evidence="2" type="ORF">MGAL_10B059974</name>
</gene>
<dbReference type="Proteomes" id="UP000596742">
    <property type="component" value="Unassembled WGS sequence"/>
</dbReference>
<keyword evidence="3" id="KW-1185">Reference proteome</keyword>
<sequence>MSLASASEGIQFSHTVSDCMKQLKALGGTCQDIINNRDRCVAVLQTDVRRLKETSSKNCSIDELENSLNEKLEENLKTLLNEKQYAYRLKREIESAHERIVFTTTHGTNEQVFILIHTFDWKLKQLESNIGNAIEGLQNITISVEDCEGKKGTSKIITVQRNPSEIIYRSAILSQAQAPSQSAATLQVFQYHSRINATGKAITGMTVTDQNVLLLCDYKYCGNETVSAYTDTGIFLKAIKMPGPVWDVAMIPGSCKAVVTFNSKILGFINTNKLIPMKSKPVLGSKHLAGVAASQNEIMVGDMGIIHFLNIHGQHLRYLKIRGWAQYLSFGSNNRLIYADHDSINCIDFSGCDIFKIQIQGENMHRKIVQDRRNNIYVTGRGTNSIQRLYADGTLDRLVVDVYNGVIDPLAICFNKDHDKLYVSNNGEKSILECRQKSSDTLPGLGQSVRRLSYLAYPTAPLELRDTLAKEQFIDARVFSEMRLRIKQSRLNDAIRLAVELEAYNFAESKTLKSIGHLRQTTSDERTEASNSPVTAVSMGKITTWMQTIENNYCP</sequence>
<evidence type="ECO:0000256" key="1">
    <source>
        <dbReference type="SAM" id="Coils"/>
    </source>
</evidence>
<dbReference type="EMBL" id="UYJE01007548">
    <property type="protein sequence ID" value="VDI55858.1"/>
    <property type="molecule type" value="Genomic_DNA"/>
</dbReference>
<dbReference type="InterPro" id="IPR011044">
    <property type="entry name" value="Quino_amine_DH_bsu"/>
</dbReference>
<dbReference type="OrthoDB" id="6089271at2759"/>
<feature type="coiled-coil region" evidence="1">
    <location>
        <begin position="61"/>
        <end position="89"/>
    </location>
</feature>
<organism evidence="2 3">
    <name type="scientific">Mytilus galloprovincialis</name>
    <name type="common">Mediterranean mussel</name>
    <dbReference type="NCBI Taxonomy" id="29158"/>
    <lineage>
        <taxon>Eukaryota</taxon>
        <taxon>Metazoa</taxon>
        <taxon>Spiralia</taxon>
        <taxon>Lophotrochozoa</taxon>
        <taxon>Mollusca</taxon>
        <taxon>Bivalvia</taxon>
        <taxon>Autobranchia</taxon>
        <taxon>Pteriomorphia</taxon>
        <taxon>Mytilida</taxon>
        <taxon>Mytiloidea</taxon>
        <taxon>Mytilidae</taxon>
        <taxon>Mytilinae</taxon>
        <taxon>Mytilus</taxon>
    </lineage>
</organism>
<accession>A0A8B6FYC4</accession>
<proteinExistence type="predicted"/>
<comment type="caution">
    <text evidence="2">The sequence shown here is derived from an EMBL/GenBank/DDBJ whole genome shotgun (WGS) entry which is preliminary data.</text>
</comment>
<dbReference type="InterPro" id="IPR011042">
    <property type="entry name" value="6-blade_b-propeller_TolB-like"/>
</dbReference>
<protein>
    <submittedName>
        <fullName evidence="2">Uncharacterized protein</fullName>
    </submittedName>
</protein>
<dbReference type="AlphaFoldDB" id="A0A8B6FYC4"/>
<evidence type="ECO:0000313" key="3">
    <source>
        <dbReference type="Proteomes" id="UP000596742"/>
    </source>
</evidence>
<reference evidence="2" key="1">
    <citation type="submission" date="2018-11" db="EMBL/GenBank/DDBJ databases">
        <authorList>
            <person name="Alioto T."/>
            <person name="Alioto T."/>
        </authorList>
    </citation>
    <scope>NUCLEOTIDE SEQUENCE</scope>
</reference>
<dbReference type="SUPFAM" id="SSF50969">
    <property type="entry name" value="YVTN repeat-like/Quinoprotein amine dehydrogenase"/>
    <property type="match status" value="1"/>
</dbReference>
<evidence type="ECO:0000313" key="2">
    <source>
        <dbReference type="EMBL" id="VDI55858.1"/>
    </source>
</evidence>